<dbReference type="RefSeq" id="WP_315723609.1">
    <property type="nucleotide sequence ID" value="NZ_JAVUPU010000002.1"/>
</dbReference>
<reference evidence="2 3" key="1">
    <citation type="submission" date="2023-05" db="EMBL/GenBank/DDBJ databases">
        <authorList>
            <person name="Guo Y."/>
        </authorList>
    </citation>
    <scope>NUCLEOTIDE SEQUENCE [LARGE SCALE GENOMIC DNA]</scope>
    <source>
        <strain evidence="2 3">GR2756</strain>
    </source>
</reference>
<evidence type="ECO:0000313" key="2">
    <source>
        <dbReference type="EMBL" id="MDT9597951.1"/>
    </source>
</evidence>
<organism evidence="2 3">
    <name type="scientific">Sphingosinicella rhizophila</name>
    <dbReference type="NCBI Taxonomy" id="3050082"/>
    <lineage>
        <taxon>Bacteria</taxon>
        <taxon>Pseudomonadati</taxon>
        <taxon>Pseudomonadota</taxon>
        <taxon>Alphaproteobacteria</taxon>
        <taxon>Sphingomonadales</taxon>
        <taxon>Sphingosinicellaceae</taxon>
        <taxon>Sphingosinicella</taxon>
    </lineage>
</organism>
<keyword evidence="1" id="KW-0732">Signal</keyword>
<evidence type="ECO:0000313" key="3">
    <source>
        <dbReference type="Proteomes" id="UP001259572"/>
    </source>
</evidence>
<proteinExistence type="predicted"/>
<keyword evidence="3" id="KW-1185">Reference proteome</keyword>
<sequence>MKKIAITLAAVAAFTVAGCNGAADETANNVTDIEATDTEANLDVNLSAEDAAGNALDDLSNAADNAGDAIENVASDAGNVAENAVN</sequence>
<evidence type="ECO:0000256" key="1">
    <source>
        <dbReference type="SAM" id="SignalP"/>
    </source>
</evidence>
<feature type="chain" id="PRO_5045175070" evidence="1">
    <location>
        <begin position="23"/>
        <end position="86"/>
    </location>
</feature>
<name>A0ABU3Q3F4_9SPHN</name>
<feature type="signal peptide" evidence="1">
    <location>
        <begin position="1"/>
        <end position="22"/>
    </location>
</feature>
<protein>
    <submittedName>
        <fullName evidence="2">Lipoprotein</fullName>
    </submittedName>
</protein>
<keyword evidence="2" id="KW-0449">Lipoprotein</keyword>
<dbReference type="EMBL" id="JAVUPU010000002">
    <property type="protein sequence ID" value="MDT9597951.1"/>
    <property type="molecule type" value="Genomic_DNA"/>
</dbReference>
<dbReference type="PROSITE" id="PS51257">
    <property type="entry name" value="PROKAR_LIPOPROTEIN"/>
    <property type="match status" value="1"/>
</dbReference>
<dbReference type="Proteomes" id="UP001259572">
    <property type="component" value="Unassembled WGS sequence"/>
</dbReference>
<gene>
    <name evidence="2" type="ORF">RQX22_03190</name>
</gene>
<accession>A0ABU3Q3F4</accession>
<comment type="caution">
    <text evidence="2">The sequence shown here is derived from an EMBL/GenBank/DDBJ whole genome shotgun (WGS) entry which is preliminary data.</text>
</comment>